<feature type="transmembrane region" description="Helical" evidence="1">
    <location>
        <begin position="70"/>
        <end position="93"/>
    </location>
</feature>
<organism evidence="2 3">
    <name type="scientific">Sordaria brevicollis</name>
    <dbReference type="NCBI Taxonomy" id="83679"/>
    <lineage>
        <taxon>Eukaryota</taxon>
        <taxon>Fungi</taxon>
        <taxon>Dikarya</taxon>
        <taxon>Ascomycota</taxon>
        <taxon>Pezizomycotina</taxon>
        <taxon>Sordariomycetes</taxon>
        <taxon>Sordariomycetidae</taxon>
        <taxon>Sordariales</taxon>
        <taxon>Sordariaceae</taxon>
        <taxon>Sordaria</taxon>
    </lineage>
</organism>
<comment type="caution">
    <text evidence="2">The sequence shown here is derived from an EMBL/GenBank/DDBJ whole genome shotgun (WGS) entry which is preliminary data.</text>
</comment>
<name>A0AAE0PNX4_SORBR</name>
<accession>A0AAE0PNX4</accession>
<keyword evidence="1" id="KW-0472">Membrane</keyword>
<dbReference type="Proteomes" id="UP001281003">
    <property type="component" value="Unassembled WGS sequence"/>
</dbReference>
<reference evidence="2" key="2">
    <citation type="submission" date="2023-07" db="EMBL/GenBank/DDBJ databases">
        <authorList>
            <consortium name="Lawrence Berkeley National Laboratory"/>
            <person name="Haridas S."/>
            <person name="Hensen N."/>
            <person name="Bonometti L."/>
            <person name="Westerberg I."/>
            <person name="Brannstrom I.O."/>
            <person name="Guillou S."/>
            <person name="Cros-Aarteil S."/>
            <person name="Calhoun S."/>
            <person name="Kuo A."/>
            <person name="Mondo S."/>
            <person name="Pangilinan J."/>
            <person name="Riley R."/>
            <person name="LaButti K."/>
            <person name="Andreopoulos B."/>
            <person name="Lipzen A."/>
            <person name="Chen C."/>
            <person name="Yanf M."/>
            <person name="Daum C."/>
            <person name="Ng V."/>
            <person name="Clum A."/>
            <person name="Steindorff A."/>
            <person name="Ohm R."/>
            <person name="Martin F."/>
            <person name="Silar P."/>
            <person name="Natvig D."/>
            <person name="Lalanne C."/>
            <person name="Gautier V."/>
            <person name="Ament-velasquez S.L."/>
            <person name="Kruys A."/>
            <person name="Hutchinson M.I."/>
            <person name="Powell A.J."/>
            <person name="Barry K."/>
            <person name="Miller A.N."/>
            <person name="Grigoriev I.V."/>
            <person name="Debuchy R."/>
            <person name="Gladieux P."/>
            <person name="Thoren M.H."/>
            <person name="Johannesson H."/>
        </authorList>
    </citation>
    <scope>NUCLEOTIDE SEQUENCE</scope>
    <source>
        <strain evidence="2">FGSC 1904</strain>
    </source>
</reference>
<dbReference type="EMBL" id="JAUTDP010000001">
    <property type="protein sequence ID" value="KAK3403490.1"/>
    <property type="molecule type" value="Genomic_DNA"/>
</dbReference>
<keyword evidence="1" id="KW-1133">Transmembrane helix</keyword>
<dbReference type="AlphaFoldDB" id="A0AAE0PNX4"/>
<keyword evidence="1" id="KW-0812">Transmembrane</keyword>
<evidence type="ECO:0000313" key="2">
    <source>
        <dbReference type="EMBL" id="KAK3403490.1"/>
    </source>
</evidence>
<evidence type="ECO:0000256" key="1">
    <source>
        <dbReference type="SAM" id="Phobius"/>
    </source>
</evidence>
<protein>
    <submittedName>
        <fullName evidence="2">Uncharacterized protein</fullName>
    </submittedName>
</protein>
<evidence type="ECO:0000313" key="3">
    <source>
        <dbReference type="Proteomes" id="UP001281003"/>
    </source>
</evidence>
<feature type="transmembrane region" description="Helical" evidence="1">
    <location>
        <begin position="114"/>
        <end position="134"/>
    </location>
</feature>
<keyword evidence="3" id="KW-1185">Reference proteome</keyword>
<sequence length="140" mass="16498">MSILHYDIITYIRCISAFCCYIPELYASFVPAPFYIIRHIPVLERPGTLPFSTYHMKRNFSFYSHFGLRIVRYTATSCHFSYAFIVSFSVFLYRHCIFLASSSLIPKRVRFRPMVSSSFLWLSALIRFCFWAVLGKKVMV</sequence>
<reference evidence="2" key="1">
    <citation type="journal article" date="2023" name="Mol. Phylogenet. Evol.">
        <title>Genome-scale phylogeny and comparative genomics of the fungal order Sordariales.</title>
        <authorList>
            <person name="Hensen N."/>
            <person name="Bonometti L."/>
            <person name="Westerberg I."/>
            <person name="Brannstrom I.O."/>
            <person name="Guillou S."/>
            <person name="Cros-Aarteil S."/>
            <person name="Calhoun S."/>
            <person name="Haridas S."/>
            <person name="Kuo A."/>
            <person name="Mondo S."/>
            <person name="Pangilinan J."/>
            <person name="Riley R."/>
            <person name="LaButti K."/>
            <person name="Andreopoulos B."/>
            <person name="Lipzen A."/>
            <person name="Chen C."/>
            <person name="Yan M."/>
            <person name="Daum C."/>
            <person name="Ng V."/>
            <person name="Clum A."/>
            <person name="Steindorff A."/>
            <person name="Ohm R.A."/>
            <person name="Martin F."/>
            <person name="Silar P."/>
            <person name="Natvig D.O."/>
            <person name="Lalanne C."/>
            <person name="Gautier V."/>
            <person name="Ament-Velasquez S.L."/>
            <person name="Kruys A."/>
            <person name="Hutchinson M.I."/>
            <person name="Powell A.J."/>
            <person name="Barry K."/>
            <person name="Miller A.N."/>
            <person name="Grigoriev I.V."/>
            <person name="Debuchy R."/>
            <person name="Gladieux P."/>
            <person name="Hiltunen Thoren M."/>
            <person name="Johannesson H."/>
        </authorList>
    </citation>
    <scope>NUCLEOTIDE SEQUENCE</scope>
    <source>
        <strain evidence="2">FGSC 1904</strain>
    </source>
</reference>
<gene>
    <name evidence="2" type="ORF">B0T20DRAFT_401054</name>
</gene>
<proteinExistence type="predicted"/>